<dbReference type="InterPro" id="IPR050134">
    <property type="entry name" value="NAD-dep_sirtuin_deacylases"/>
</dbReference>
<dbReference type="GO" id="GO:0005634">
    <property type="term" value="C:nucleus"/>
    <property type="evidence" value="ECO:0007669"/>
    <property type="project" value="TreeGrafter"/>
</dbReference>
<dbReference type="SUPFAM" id="SSF52467">
    <property type="entry name" value="DHS-like NAD/FAD-binding domain"/>
    <property type="match status" value="1"/>
</dbReference>
<dbReference type="Proteomes" id="UP000306584">
    <property type="component" value="Unassembled WGS sequence"/>
</dbReference>
<name>A0A4S9L7X7_AURPU</name>
<organism evidence="2 3">
    <name type="scientific">Aureobasidium pullulans</name>
    <name type="common">Black yeast</name>
    <name type="synonym">Pullularia pullulans</name>
    <dbReference type="NCBI Taxonomy" id="5580"/>
    <lineage>
        <taxon>Eukaryota</taxon>
        <taxon>Fungi</taxon>
        <taxon>Dikarya</taxon>
        <taxon>Ascomycota</taxon>
        <taxon>Pezizomycotina</taxon>
        <taxon>Dothideomycetes</taxon>
        <taxon>Dothideomycetidae</taxon>
        <taxon>Dothideales</taxon>
        <taxon>Saccotheciaceae</taxon>
        <taxon>Aureobasidium</taxon>
    </lineage>
</organism>
<dbReference type="PANTHER" id="PTHR11085">
    <property type="entry name" value="NAD-DEPENDENT PROTEIN DEACYLASE SIRTUIN-5, MITOCHONDRIAL-RELATED"/>
    <property type="match status" value="1"/>
</dbReference>
<dbReference type="Pfam" id="PF02146">
    <property type="entry name" value="SIR2"/>
    <property type="match status" value="1"/>
</dbReference>
<gene>
    <name evidence="2" type="ORF">D6D01_05271</name>
</gene>
<reference evidence="2 3" key="1">
    <citation type="submission" date="2018-10" db="EMBL/GenBank/DDBJ databases">
        <title>Fifty Aureobasidium pullulans genomes reveal a recombining polyextremotolerant generalist.</title>
        <authorList>
            <person name="Gostincar C."/>
            <person name="Turk M."/>
            <person name="Zajc J."/>
            <person name="Gunde-Cimerman N."/>
        </authorList>
    </citation>
    <scope>NUCLEOTIDE SEQUENCE [LARGE SCALE GENOMIC DNA]</scope>
    <source>
        <strain evidence="2 3">EXF-6604</strain>
    </source>
</reference>
<dbReference type="GO" id="GO:0070403">
    <property type="term" value="F:NAD+ binding"/>
    <property type="evidence" value="ECO:0007669"/>
    <property type="project" value="InterPro"/>
</dbReference>
<evidence type="ECO:0000256" key="1">
    <source>
        <dbReference type="ARBA" id="ARBA00022679"/>
    </source>
</evidence>
<proteinExistence type="predicted"/>
<dbReference type="PANTHER" id="PTHR11085:SF10">
    <property type="entry name" value="NAD-DEPENDENT PROTEIN DEACYLASE SIRTUIN-5, MITOCHONDRIAL-RELATED"/>
    <property type="match status" value="1"/>
</dbReference>
<accession>A0A4S9L7X7</accession>
<evidence type="ECO:0000313" key="2">
    <source>
        <dbReference type="EMBL" id="THY24919.1"/>
    </source>
</evidence>
<sequence length="146" mass="16336">MENQTRLESWNNYCDDFVNHLRNSKAVLALLGAGLSASSGISTYQGSGLTWQGHLARNLATKNRFERDPVLVWEYYRHRQAEILSAISCTVSPAADYIDKAKEKGARIAVFNAEFRRQALRLGEEDWFFEGDAGVMVPLLLGKVVG</sequence>
<dbReference type="AlphaFoldDB" id="A0A4S9L7X7"/>
<dbReference type="Gene3D" id="3.40.50.1220">
    <property type="entry name" value="TPP-binding domain"/>
    <property type="match status" value="1"/>
</dbReference>
<dbReference type="InterPro" id="IPR026591">
    <property type="entry name" value="Sirtuin_cat_small_dom_sf"/>
</dbReference>
<dbReference type="GO" id="GO:0017136">
    <property type="term" value="F:histone deacetylase activity, NAD-dependent"/>
    <property type="evidence" value="ECO:0007669"/>
    <property type="project" value="TreeGrafter"/>
</dbReference>
<comment type="caution">
    <text evidence="2">The sequence shown here is derived from an EMBL/GenBank/DDBJ whole genome shotgun (WGS) entry which is preliminary data.</text>
</comment>
<evidence type="ECO:0000313" key="3">
    <source>
        <dbReference type="Proteomes" id="UP000306584"/>
    </source>
</evidence>
<dbReference type="InterPro" id="IPR029035">
    <property type="entry name" value="DHS-like_NAD/FAD-binding_dom"/>
</dbReference>
<dbReference type="Gene3D" id="3.30.1600.10">
    <property type="entry name" value="SIR2/SIRT2 'Small Domain"/>
    <property type="match status" value="1"/>
</dbReference>
<dbReference type="InterPro" id="IPR003000">
    <property type="entry name" value="Sirtuin"/>
</dbReference>
<protein>
    <submittedName>
        <fullName evidence="2">Uncharacterized protein</fullName>
    </submittedName>
</protein>
<dbReference type="EMBL" id="QZBD01000195">
    <property type="protein sequence ID" value="THY24919.1"/>
    <property type="molecule type" value="Genomic_DNA"/>
</dbReference>
<keyword evidence="1" id="KW-0808">Transferase</keyword>